<evidence type="ECO:0000256" key="3">
    <source>
        <dbReference type="SAM" id="MobiDB-lite"/>
    </source>
</evidence>
<evidence type="ECO:0000256" key="2">
    <source>
        <dbReference type="RuleBase" id="RU000383"/>
    </source>
</evidence>
<accession>A0A7R8ZQG7</accession>
<dbReference type="Pfam" id="PF00134">
    <property type="entry name" value="Cyclin_N"/>
    <property type="match status" value="1"/>
</dbReference>
<dbReference type="PIRSF" id="PIRSF028934">
    <property type="entry name" value="Cyclin_CG14939"/>
    <property type="match status" value="1"/>
</dbReference>
<dbReference type="EMBL" id="OB662672">
    <property type="protein sequence ID" value="CAD7230417.1"/>
    <property type="molecule type" value="Genomic_DNA"/>
</dbReference>
<keyword evidence="1 2" id="KW-0195">Cyclin</keyword>
<protein>
    <submittedName>
        <fullName evidence="4">Uncharacterized protein</fullName>
    </submittedName>
</protein>
<proteinExistence type="inferred from homology"/>
<dbReference type="CDD" id="cd20540">
    <property type="entry name" value="CYCLIN_CCNY_like"/>
    <property type="match status" value="1"/>
</dbReference>
<dbReference type="InterPro" id="IPR012399">
    <property type="entry name" value="Cyclin_Y"/>
</dbReference>
<feature type="compositionally biased region" description="Basic and acidic residues" evidence="3">
    <location>
        <begin position="37"/>
        <end position="54"/>
    </location>
</feature>
<name>A0A7R8ZQG7_9CRUS</name>
<dbReference type="SUPFAM" id="SSF47954">
    <property type="entry name" value="Cyclin-like"/>
    <property type="match status" value="1"/>
</dbReference>
<dbReference type="OrthoDB" id="10250320at2759"/>
<evidence type="ECO:0000256" key="1">
    <source>
        <dbReference type="ARBA" id="ARBA00023127"/>
    </source>
</evidence>
<organism evidence="4">
    <name type="scientific">Cyprideis torosa</name>
    <dbReference type="NCBI Taxonomy" id="163714"/>
    <lineage>
        <taxon>Eukaryota</taxon>
        <taxon>Metazoa</taxon>
        <taxon>Ecdysozoa</taxon>
        <taxon>Arthropoda</taxon>
        <taxon>Crustacea</taxon>
        <taxon>Oligostraca</taxon>
        <taxon>Ostracoda</taxon>
        <taxon>Podocopa</taxon>
        <taxon>Podocopida</taxon>
        <taxon>Cytherocopina</taxon>
        <taxon>Cytheroidea</taxon>
        <taxon>Cytherideidae</taxon>
        <taxon>Cyprideis</taxon>
    </lineage>
</organism>
<comment type="similarity">
    <text evidence="2">Belongs to the cyclin family.</text>
</comment>
<feature type="compositionally biased region" description="Basic residues" evidence="3">
    <location>
        <begin position="14"/>
        <end position="25"/>
    </location>
</feature>
<dbReference type="InterPro" id="IPR036915">
    <property type="entry name" value="Cyclin-like_sf"/>
</dbReference>
<dbReference type="InterPro" id="IPR013763">
    <property type="entry name" value="Cyclin-like_dom"/>
</dbReference>
<reference evidence="4" key="1">
    <citation type="submission" date="2020-11" db="EMBL/GenBank/DDBJ databases">
        <authorList>
            <person name="Tran Van P."/>
        </authorList>
    </citation>
    <scope>NUCLEOTIDE SEQUENCE</scope>
</reference>
<dbReference type="AlphaFoldDB" id="A0A7R8ZQG7"/>
<dbReference type="PANTHER" id="PTHR14248">
    <property type="entry name" value="CYCLIN Y, ISOFORM A"/>
    <property type="match status" value="1"/>
</dbReference>
<dbReference type="InterPro" id="IPR006671">
    <property type="entry name" value="Cyclin_N"/>
</dbReference>
<sequence>MGNCCTCTEPQQGHPKHSKRDKGSKRLQNSADAAGLQKDDSRRDLQHIKDREPDDLNDDPSLHPTSGPLFVNRATENGELPVRRSKSRSHLIPVPLIRNGIRKSSSCSTIFLDDSTISQPNLKFTIKAVALAIYYHIKNRSAERSMSIFDERERPLSREGPCYDVDRAHVEHRNIYRFVRLLFQNAQLTAECAVVTLVYLERLLTYAELDMTPATWRRMVLGATLLASKVWDDQAVWNVDYCGILKDTSVDDMNDLERVILEMLQFNVNVPSPVYAKYYFHLRSLAEANDLALHILPLSKERAERLEAMSSLFEGRLTSSYPKTKRSVSLDAFPFKRGIPVIP</sequence>
<dbReference type="GO" id="GO:0019901">
    <property type="term" value="F:protein kinase binding"/>
    <property type="evidence" value="ECO:0007669"/>
    <property type="project" value="InterPro"/>
</dbReference>
<feature type="region of interest" description="Disordered" evidence="3">
    <location>
        <begin position="1"/>
        <end position="86"/>
    </location>
</feature>
<gene>
    <name evidence="4" type="ORF">CTOB1V02_LOCUS8275</name>
</gene>
<evidence type="ECO:0000313" key="4">
    <source>
        <dbReference type="EMBL" id="CAD7230417.1"/>
    </source>
</evidence>
<dbReference type="SMART" id="SM00385">
    <property type="entry name" value="CYCLIN"/>
    <property type="match status" value="1"/>
</dbReference>
<dbReference type="Gene3D" id="1.10.472.10">
    <property type="entry name" value="Cyclin-like"/>
    <property type="match status" value="1"/>
</dbReference>
<dbReference type="FunFam" id="1.10.472.10:FF:000123">
    <property type="entry name" value="Cyclin-Y-like protein 2"/>
    <property type="match status" value="1"/>
</dbReference>